<dbReference type="RefSeq" id="WP_148857318.1">
    <property type="nucleotide sequence ID" value="NZ_PHNJ01000003.1"/>
</dbReference>
<proteinExistence type="predicted"/>
<dbReference type="OrthoDB" id="335562at2157"/>
<keyword evidence="2" id="KW-1185">Reference proteome</keyword>
<comment type="caution">
    <text evidence="1">The sequence shown here is derived from an EMBL/GenBank/DDBJ whole genome shotgun (WGS) entry which is preliminary data.</text>
</comment>
<evidence type="ECO:0000313" key="1">
    <source>
        <dbReference type="EMBL" id="TYL39178.1"/>
    </source>
</evidence>
<dbReference type="Proteomes" id="UP000766904">
    <property type="component" value="Unassembled WGS sequence"/>
</dbReference>
<organism evidence="1 2">
    <name type="scientific">Natronococcus pandeyae</name>
    <dbReference type="NCBI Taxonomy" id="2055836"/>
    <lineage>
        <taxon>Archaea</taxon>
        <taxon>Methanobacteriati</taxon>
        <taxon>Methanobacteriota</taxon>
        <taxon>Stenosarchaea group</taxon>
        <taxon>Halobacteria</taxon>
        <taxon>Halobacteriales</taxon>
        <taxon>Natrialbaceae</taxon>
        <taxon>Natronococcus</taxon>
    </lineage>
</organism>
<dbReference type="AlphaFoldDB" id="A0A8J8Q5Z3"/>
<gene>
    <name evidence="1" type="ORF">CV102_07780</name>
</gene>
<sequence>MGYSEDAINAARRTVYPQIHYLLRGTFDGYAVTHTTADEYVLTAHCSEDDIESLLDDLGFSRNPISAVKVRMDGNTAEGSWVWRASPLASYQLHIVLHELDGAEGVDVYAHWECSWIRHPYRHYVARGYDAEKGVELARRWLVDEDGKTLRGDDCDIGFEVDDSISRQASEYFSLSYYQVKESVASIKSRVPLVDGDGSDGHIIDRDDGRDAVSPRITDEF</sequence>
<reference evidence="1" key="1">
    <citation type="submission" date="2017-11" db="EMBL/GenBank/DDBJ databases">
        <authorList>
            <person name="Kajale S.C."/>
            <person name="Sharma A."/>
        </authorList>
    </citation>
    <scope>NUCLEOTIDE SEQUENCE</scope>
    <source>
        <strain evidence="1">LS1_42</strain>
    </source>
</reference>
<dbReference type="EMBL" id="PHNJ01000003">
    <property type="protein sequence ID" value="TYL39178.1"/>
    <property type="molecule type" value="Genomic_DNA"/>
</dbReference>
<protein>
    <submittedName>
        <fullName evidence="1">Uncharacterized protein</fullName>
    </submittedName>
</protein>
<name>A0A8J8Q5Z3_9EURY</name>
<evidence type="ECO:0000313" key="2">
    <source>
        <dbReference type="Proteomes" id="UP000766904"/>
    </source>
</evidence>
<accession>A0A8J8Q5Z3</accession>